<sequence>SLAMASFVSCDLASFPFSSRTRFPCASSWEWRATGSFPAGAATRAAAAGAAGAAAAAGCAPGLYSEPVLSLNSFFSWR</sequence>
<reference evidence="2" key="1">
    <citation type="submission" date="2022-10" db="EMBL/GenBank/DDBJ databases">
        <title>Genome assembly of Pristionchus species.</title>
        <authorList>
            <person name="Yoshida K."/>
            <person name="Sommer R.J."/>
        </authorList>
    </citation>
    <scope>NUCLEOTIDE SEQUENCE [LARGE SCALE GENOMIC DNA]</scope>
    <source>
        <strain evidence="2">RS5460</strain>
    </source>
</reference>
<keyword evidence="2" id="KW-1185">Reference proteome</keyword>
<organism evidence="1 2">
    <name type="scientific">Pristionchus mayeri</name>
    <dbReference type="NCBI Taxonomy" id="1317129"/>
    <lineage>
        <taxon>Eukaryota</taxon>
        <taxon>Metazoa</taxon>
        <taxon>Ecdysozoa</taxon>
        <taxon>Nematoda</taxon>
        <taxon>Chromadorea</taxon>
        <taxon>Rhabditida</taxon>
        <taxon>Rhabditina</taxon>
        <taxon>Diplogasteromorpha</taxon>
        <taxon>Diplogasteroidea</taxon>
        <taxon>Neodiplogasteridae</taxon>
        <taxon>Pristionchus</taxon>
    </lineage>
</organism>
<comment type="caution">
    <text evidence="1">The sequence shown here is derived from an EMBL/GenBank/DDBJ whole genome shotgun (WGS) entry which is preliminary data.</text>
</comment>
<dbReference type="Proteomes" id="UP001328107">
    <property type="component" value="Unassembled WGS sequence"/>
</dbReference>
<protein>
    <submittedName>
        <fullName evidence="1">Uncharacterized protein</fullName>
    </submittedName>
</protein>
<feature type="non-terminal residue" evidence="1">
    <location>
        <position position="1"/>
    </location>
</feature>
<gene>
    <name evidence="1" type="ORF">PMAYCL1PPCAC_22694</name>
</gene>
<dbReference type="AlphaFoldDB" id="A0AAN5I5R6"/>
<accession>A0AAN5I5R6</accession>
<evidence type="ECO:0000313" key="1">
    <source>
        <dbReference type="EMBL" id="GMR52499.1"/>
    </source>
</evidence>
<evidence type="ECO:0000313" key="2">
    <source>
        <dbReference type="Proteomes" id="UP001328107"/>
    </source>
</evidence>
<dbReference type="EMBL" id="BTRK01000005">
    <property type="protein sequence ID" value="GMR52499.1"/>
    <property type="molecule type" value="Genomic_DNA"/>
</dbReference>
<feature type="non-terminal residue" evidence="1">
    <location>
        <position position="78"/>
    </location>
</feature>
<proteinExistence type="predicted"/>
<name>A0AAN5I5R6_9BILA</name>